<dbReference type="AlphaFoldDB" id="A0A9E7NB33"/>
<gene>
    <name evidence="2" type="ORF">NGM29_07160</name>
</gene>
<sequence>MKRRTFIKTVTSTIAGLAAAQPAQAADSALDCGVWYNAKITRVVDGDTFDVYVYETGEEYNVRTLGHDTPEKTGNTSYEKIEEWEFIEDEAHLEHWGNEATNFAETELPAGSTCQVQVDCASEEIDQFGRLLAKIRYDRNGDGTDTVYNKLTLEEGYARVYAASLTNTDEYLEAQEAARAAGRGLWVADDGHVSEWRNDDVAATFHPHTSSVRTTDGPVPDSRVPVWTEDTAVQENTTASTVGYDAIPMVGVDESRNLAYFGGCTINERWEGESADLNHFTFVTNLIDHLHGSDEPSGPVLVDGGHRTFEQDNAVSAEDTAYYQRHLEGLGIELHSINGYGNGYGYSLSEARALVASCSPEAWSDAEITEVQNFVDEGGVVLLMGSGSETAGERANLDDLAAGLGSDLRLNYDDVRDDANYAGDSRKLLKTSQLNTADFDLWSAYESGKNVRTNVLRASPNDPHIVSTHAWTLADPADEFTGEVDTITVDYPGGTSLDGLTNDDVTVSMDRDGDGTVDEIPVNSDEYAGSAATFDLDGRYNTSVEGEVRVEIAGVENPESGEYVSTETLEGDDNLSIDAEYNVTDLTVATDAATRVGDASATLNGTLEDLDGADWGEVSFEWGRAGDLVNITKARLLEDTGSFSEDVDGLEAGAEYEYRAVVESNHGYTAYGSVRAFTAETDVRSDVIEADPATAGTESYHTWTLADPSVDFDGEVDTITVDYPDGTSVDGLTNDDVTVYMDRDGDGTVDEIAVNSDEYAGSAATFDLNGVYNTSVEGEVRVEIDGVTNPVSGEYVANETLEGEDFHSVDAEFIVD</sequence>
<accession>A0A9E7NB33</accession>
<dbReference type="InterPro" id="IPR035437">
    <property type="entry name" value="SNase_OB-fold_sf"/>
</dbReference>
<dbReference type="Proteomes" id="UP001056855">
    <property type="component" value="Chromosome"/>
</dbReference>
<protein>
    <submittedName>
        <fullName evidence="2">Thermonuclease family protein</fullName>
    </submittedName>
</protein>
<dbReference type="Gene3D" id="2.40.50.90">
    <property type="match status" value="1"/>
</dbReference>
<dbReference type="PROSITE" id="PS50830">
    <property type="entry name" value="TNASE_3"/>
    <property type="match status" value="1"/>
</dbReference>
<dbReference type="RefSeq" id="WP_254159766.1">
    <property type="nucleotide sequence ID" value="NZ_CP100355.1"/>
</dbReference>
<feature type="domain" description="TNase-like" evidence="1">
    <location>
        <begin position="34"/>
        <end position="188"/>
    </location>
</feature>
<evidence type="ECO:0000259" key="1">
    <source>
        <dbReference type="PROSITE" id="PS50830"/>
    </source>
</evidence>
<reference evidence="2" key="1">
    <citation type="submission" date="2022-06" db="EMBL/GenBank/DDBJ databases">
        <title>Diverse halophilic archaea isolated from saline environments.</title>
        <authorList>
            <person name="Cui H.-L."/>
        </authorList>
    </citation>
    <scope>NUCLEOTIDE SEQUENCE</scope>
    <source>
        <strain evidence="2">WLHS1</strain>
    </source>
</reference>
<dbReference type="SUPFAM" id="SSF50199">
    <property type="entry name" value="Staphylococcal nuclease"/>
    <property type="match status" value="1"/>
</dbReference>
<dbReference type="InterPro" id="IPR016071">
    <property type="entry name" value="Staphylococal_nuclease_OB-fold"/>
</dbReference>
<organism evidence="2 3">
    <name type="scientific">Natronosalvus rutilus</name>
    <dbReference type="NCBI Taxonomy" id="2953753"/>
    <lineage>
        <taxon>Archaea</taxon>
        <taxon>Methanobacteriati</taxon>
        <taxon>Methanobacteriota</taxon>
        <taxon>Stenosarchaea group</taxon>
        <taxon>Halobacteria</taxon>
        <taxon>Halobacteriales</taxon>
        <taxon>Natrialbaceae</taxon>
        <taxon>Natronosalvus</taxon>
    </lineage>
</organism>
<proteinExistence type="predicted"/>
<evidence type="ECO:0000313" key="3">
    <source>
        <dbReference type="Proteomes" id="UP001056855"/>
    </source>
</evidence>
<dbReference type="GeneID" id="73289812"/>
<keyword evidence="3" id="KW-1185">Reference proteome</keyword>
<dbReference type="SMART" id="SM00318">
    <property type="entry name" value="SNc"/>
    <property type="match status" value="1"/>
</dbReference>
<evidence type="ECO:0000313" key="2">
    <source>
        <dbReference type="EMBL" id="UTF55022.1"/>
    </source>
</evidence>
<dbReference type="EMBL" id="CP100355">
    <property type="protein sequence ID" value="UTF55022.1"/>
    <property type="molecule type" value="Genomic_DNA"/>
</dbReference>
<dbReference type="Pfam" id="PF00565">
    <property type="entry name" value="SNase"/>
    <property type="match status" value="1"/>
</dbReference>
<dbReference type="KEGG" id="sawl:NGM29_07160"/>
<name>A0A9E7NB33_9EURY</name>